<comment type="caution">
    <text evidence="2">The sequence shown here is derived from an EMBL/GenBank/DDBJ whole genome shotgun (WGS) entry which is preliminary data.</text>
</comment>
<dbReference type="SUPFAM" id="SSF48726">
    <property type="entry name" value="Immunoglobulin"/>
    <property type="match status" value="1"/>
</dbReference>
<dbReference type="InterPro" id="IPR013783">
    <property type="entry name" value="Ig-like_fold"/>
</dbReference>
<gene>
    <name evidence="2" type="ORF">J437_LFUL004122</name>
</gene>
<evidence type="ECO:0000256" key="1">
    <source>
        <dbReference type="SAM" id="MobiDB-lite"/>
    </source>
</evidence>
<dbReference type="OrthoDB" id="5969272at2759"/>
<dbReference type="Proteomes" id="UP000792457">
    <property type="component" value="Unassembled WGS sequence"/>
</dbReference>
<proteinExistence type="predicted"/>
<sequence>MLFHLLTHQLRIRHLSPPTPRCGARQENEDSMGPVFIREPPNRLDFSNTTGAEIECSARGNPPPEIIWIRADGTAVGDVPGLRQVR</sequence>
<organism evidence="2 3">
    <name type="scientific">Ladona fulva</name>
    <name type="common">Scarce chaser dragonfly</name>
    <name type="synonym">Libellula fulva</name>
    <dbReference type="NCBI Taxonomy" id="123851"/>
    <lineage>
        <taxon>Eukaryota</taxon>
        <taxon>Metazoa</taxon>
        <taxon>Ecdysozoa</taxon>
        <taxon>Arthropoda</taxon>
        <taxon>Hexapoda</taxon>
        <taxon>Insecta</taxon>
        <taxon>Pterygota</taxon>
        <taxon>Palaeoptera</taxon>
        <taxon>Odonata</taxon>
        <taxon>Epiprocta</taxon>
        <taxon>Anisoptera</taxon>
        <taxon>Libelluloidea</taxon>
        <taxon>Libellulidae</taxon>
        <taxon>Ladona</taxon>
    </lineage>
</organism>
<feature type="region of interest" description="Disordered" evidence="1">
    <location>
        <begin position="17"/>
        <end position="44"/>
    </location>
</feature>
<evidence type="ECO:0000313" key="2">
    <source>
        <dbReference type="EMBL" id="KAG8223599.1"/>
    </source>
</evidence>
<name>A0A8K0JWD8_LADFU</name>
<accession>A0A8K0JWD8</accession>
<reference evidence="2" key="2">
    <citation type="submission" date="2017-10" db="EMBL/GenBank/DDBJ databases">
        <title>Ladona fulva Genome sequencing and assembly.</title>
        <authorList>
            <person name="Murali S."/>
            <person name="Richards S."/>
            <person name="Bandaranaike D."/>
            <person name="Bellair M."/>
            <person name="Blankenburg K."/>
            <person name="Chao H."/>
            <person name="Dinh H."/>
            <person name="Doddapaneni H."/>
            <person name="Dugan-Rocha S."/>
            <person name="Elkadiri S."/>
            <person name="Gnanaolivu R."/>
            <person name="Hernandez B."/>
            <person name="Skinner E."/>
            <person name="Javaid M."/>
            <person name="Lee S."/>
            <person name="Li M."/>
            <person name="Ming W."/>
            <person name="Munidasa M."/>
            <person name="Muniz J."/>
            <person name="Nguyen L."/>
            <person name="Hughes D."/>
            <person name="Osuji N."/>
            <person name="Pu L.-L."/>
            <person name="Puazo M."/>
            <person name="Qu C."/>
            <person name="Quiroz J."/>
            <person name="Raj R."/>
            <person name="Weissenberger G."/>
            <person name="Xin Y."/>
            <person name="Zou X."/>
            <person name="Han Y."/>
            <person name="Worley K."/>
            <person name="Muzny D."/>
            <person name="Gibbs R."/>
        </authorList>
    </citation>
    <scope>NUCLEOTIDE SEQUENCE</scope>
    <source>
        <strain evidence="2">Sampled in the wild</strain>
    </source>
</reference>
<evidence type="ECO:0000313" key="3">
    <source>
        <dbReference type="Proteomes" id="UP000792457"/>
    </source>
</evidence>
<dbReference type="Gene3D" id="2.60.40.10">
    <property type="entry name" value="Immunoglobulins"/>
    <property type="match status" value="1"/>
</dbReference>
<reference evidence="2" key="1">
    <citation type="submission" date="2013-04" db="EMBL/GenBank/DDBJ databases">
        <authorList>
            <person name="Qu J."/>
            <person name="Murali S.C."/>
            <person name="Bandaranaike D."/>
            <person name="Bellair M."/>
            <person name="Blankenburg K."/>
            <person name="Chao H."/>
            <person name="Dinh H."/>
            <person name="Doddapaneni H."/>
            <person name="Downs B."/>
            <person name="Dugan-Rocha S."/>
            <person name="Elkadiri S."/>
            <person name="Gnanaolivu R.D."/>
            <person name="Hernandez B."/>
            <person name="Javaid M."/>
            <person name="Jayaseelan J.C."/>
            <person name="Lee S."/>
            <person name="Li M."/>
            <person name="Ming W."/>
            <person name="Munidasa M."/>
            <person name="Muniz J."/>
            <person name="Nguyen L."/>
            <person name="Ongeri F."/>
            <person name="Osuji N."/>
            <person name="Pu L.-L."/>
            <person name="Puazo M."/>
            <person name="Qu C."/>
            <person name="Quiroz J."/>
            <person name="Raj R."/>
            <person name="Weissenberger G."/>
            <person name="Xin Y."/>
            <person name="Zou X."/>
            <person name="Han Y."/>
            <person name="Richards S."/>
            <person name="Worley K."/>
            <person name="Muzny D."/>
            <person name="Gibbs R."/>
        </authorList>
    </citation>
    <scope>NUCLEOTIDE SEQUENCE</scope>
    <source>
        <strain evidence="2">Sampled in the wild</strain>
    </source>
</reference>
<protein>
    <recommendedName>
        <fullName evidence="4">Ig-like domain-containing protein</fullName>
    </recommendedName>
</protein>
<keyword evidence="3" id="KW-1185">Reference proteome</keyword>
<dbReference type="InterPro" id="IPR036179">
    <property type="entry name" value="Ig-like_dom_sf"/>
</dbReference>
<dbReference type="EMBL" id="KZ308167">
    <property type="protein sequence ID" value="KAG8223599.1"/>
    <property type="molecule type" value="Genomic_DNA"/>
</dbReference>
<evidence type="ECO:0008006" key="4">
    <source>
        <dbReference type="Google" id="ProtNLM"/>
    </source>
</evidence>
<dbReference type="AlphaFoldDB" id="A0A8K0JWD8"/>